<dbReference type="PATRIC" id="fig|1382798.3.peg.1795"/>
<proteinExistence type="predicted"/>
<evidence type="ECO:0008006" key="3">
    <source>
        <dbReference type="Google" id="ProtNLM"/>
    </source>
</evidence>
<dbReference type="EMBL" id="JTDV01000017">
    <property type="protein sequence ID" value="KJD31171.1"/>
    <property type="molecule type" value="Genomic_DNA"/>
</dbReference>
<comment type="caution">
    <text evidence="1">The sequence shown here is derived from an EMBL/GenBank/DDBJ whole genome shotgun (WGS) entry which is preliminary data.</text>
</comment>
<dbReference type="AlphaFoldDB" id="A0A0D7VWE2"/>
<evidence type="ECO:0000313" key="2">
    <source>
        <dbReference type="Proteomes" id="UP000032361"/>
    </source>
</evidence>
<dbReference type="InterPro" id="IPR011990">
    <property type="entry name" value="TPR-like_helical_dom_sf"/>
</dbReference>
<name>A0A0D7VWE2_9FLAO</name>
<dbReference type="STRING" id="1382798.PK35_16140"/>
<dbReference type="InterPro" id="IPR024302">
    <property type="entry name" value="SusD-like"/>
</dbReference>
<sequence>MKNYIIKIFAIASLLHVTGCTSDFDEVNTNPNTLTSDQLDETLAGPTFANALYKGTGNASWSLPGDDYGTYGLATALHSMVFAHYMTPGWAAETDANGINDGWRSRGWLRFYTLAVPSLLNTYSATEGNAEATAILDIWKVYMFHRFTDHWGPIPYTEAGIGGSSVPYDAQEDIYADFFNLLENANATLSASSDSSVGVFRDYDAIYSGDVEKWRKFGNSLRLRLALRISDVDPSSAKTHAEAAVAAGVMTTNDDSAIYEVTPDTYNNFVDIMKYWGFYMTADMESILKGYNDPRMAIWFGKVSDEDSPYYEDYVGLPNGGGALLDRTASNLSLTNQETTFAEATTKDIEIMVASETNFNKAEGALKGWNMSGNAQSFYEEGIRLSLEQWNVDADAIAPYLSGTTTAVVPTFGDLYADSTPPVDVPVAWASTESDQLKQIAVQKFLGLYPESWEAWADLRRTDADILYPLITTLNASIGTGVMKRITYLPNEYSTNGNAVNEATSLLGGADNGNTNLWWDVN</sequence>
<dbReference type="RefSeq" id="WP_044627615.1">
    <property type="nucleotide sequence ID" value="NZ_JTDV01000017.1"/>
</dbReference>
<dbReference type="Pfam" id="PF12741">
    <property type="entry name" value="SusD-like"/>
    <property type="match status" value="1"/>
</dbReference>
<dbReference type="Gene3D" id="1.25.40.390">
    <property type="match status" value="1"/>
</dbReference>
<dbReference type="SUPFAM" id="SSF48452">
    <property type="entry name" value="TPR-like"/>
    <property type="match status" value="1"/>
</dbReference>
<organism evidence="1 2">
    <name type="scientific">Neotamlana nanhaiensis</name>
    <dbReference type="NCBI Taxonomy" id="1382798"/>
    <lineage>
        <taxon>Bacteria</taxon>
        <taxon>Pseudomonadati</taxon>
        <taxon>Bacteroidota</taxon>
        <taxon>Flavobacteriia</taxon>
        <taxon>Flavobacteriales</taxon>
        <taxon>Flavobacteriaceae</taxon>
        <taxon>Neotamlana</taxon>
    </lineage>
</organism>
<protein>
    <recommendedName>
        <fullName evidence="3">SusD/RagB family nutrient-binding outer membrane lipoprotein</fullName>
    </recommendedName>
</protein>
<dbReference type="OrthoDB" id="725917at2"/>
<reference evidence="1 2" key="1">
    <citation type="journal article" date="2015" name="Antonie Van Leeuwenhoek">
        <title>Tamlana nanhaiensis sp. nov., isolated from surface seawater collected from the South China Sea.</title>
        <authorList>
            <person name="Liu X."/>
            <person name="Lai Q."/>
            <person name="Du Y."/>
            <person name="Li G."/>
            <person name="Sun F."/>
            <person name="Shao Z."/>
        </authorList>
    </citation>
    <scope>NUCLEOTIDE SEQUENCE [LARGE SCALE GENOMIC DNA]</scope>
    <source>
        <strain evidence="1 2">FHC16</strain>
    </source>
</reference>
<keyword evidence="2" id="KW-1185">Reference proteome</keyword>
<evidence type="ECO:0000313" key="1">
    <source>
        <dbReference type="EMBL" id="KJD31171.1"/>
    </source>
</evidence>
<dbReference type="Proteomes" id="UP000032361">
    <property type="component" value="Unassembled WGS sequence"/>
</dbReference>
<gene>
    <name evidence="1" type="ORF">PK35_16140</name>
</gene>
<accession>A0A0D7VWE2</accession>